<feature type="region of interest" description="Disordered" evidence="1">
    <location>
        <begin position="1"/>
        <end position="32"/>
    </location>
</feature>
<organism evidence="2 3">
    <name type="scientific">[Clostridium] leptum DSM 753</name>
    <dbReference type="NCBI Taxonomy" id="428125"/>
    <lineage>
        <taxon>Bacteria</taxon>
        <taxon>Bacillati</taxon>
        <taxon>Bacillota</taxon>
        <taxon>Clostridia</taxon>
        <taxon>Eubacteriales</taxon>
        <taxon>Oscillospiraceae</taxon>
        <taxon>Oscillospiraceae incertae sedis</taxon>
    </lineage>
</organism>
<name>A7VU99_9FIRM</name>
<proteinExistence type="predicted"/>
<dbReference type="Proteomes" id="UP000003490">
    <property type="component" value="Unassembled WGS sequence"/>
</dbReference>
<dbReference type="EMBL" id="ABCB02000019">
    <property type="protein sequence ID" value="EDO60549.1"/>
    <property type="molecule type" value="Genomic_DNA"/>
</dbReference>
<comment type="caution">
    <text evidence="2">The sequence shown here is derived from an EMBL/GenBank/DDBJ whole genome shotgun (WGS) entry which is preliminary data.</text>
</comment>
<protein>
    <submittedName>
        <fullName evidence="2">Uncharacterized protein</fullName>
    </submittedName>
</protein>
<dbReference type="AlphaFoldDB" id="A7VU99"/>
<reference evidence="2 3" key="1">
    <citation type="submission" date="2007-08" db="EMBL/GenBank/DDBJ databases">
        <title>Draft genome sequence of Clostridium leptum (DSM 753).</title>
        <authorList>
            <person name="Sudarsanam P."/>
            <person name="Ley R."/>
            <person name="Guruge J."/>
            <person name="Turnbaugh P.J."/>
            <person name="Mahowald M."/>
            <person name="Liep D."/>
            <person name="Gordon J."/>
        </authorList>
    </citation>
    <scope>NUCLEOTIDE SEQUENCE [LARGE SCALE GENOMIC DNA]</scope>
    <source>
        <strain evidence="2 3">DSM 753</strain>
    </source>
</reference>
<sequence>MKAGTRNPEEEHPGAANRKPRPPLTEPPATVRKCYVRREMNKRREKNSQTAVFFLDVVRSR</sequence>
<dbReference type="HOGENOM" id="CLU_2914347_0_0_9"/>
<gene>
    <name evidence="2" type="ORF">CLOLEP_02145</name>
</gene>
<evidence type="ECO:0000313" key="2">
    <source>
        <dbReference type="EMBL" id="EDO60549.1"/>
    </source>
</evidence>
<accession>A7VU99</accession>
<evidence type="ECO:0000313" key="3">
    <source>
        <dbReference type="Proteomes" id="UP000003490"/>
    </source>
</evidence>
<evidence type="ECO:0000256" key="1">
    <source>
        <dbReference type="SAM" id="MobiDB-lite"/>
    </source>
</evidence>
<reference evidence="2 3" key="2">
    <citation type="submission" date="2007-08" db="EMBL/GenBank/DDBJ databases">
        <authorList>
            <person name="Fulton L."/>
            <person name="Clifton S."/>
            <person name="Fulton B."/>
            <person name="Xu J."/>
            <person name="Minx P."/>
            <person name="Pepin K.H."/>
            <person name="Johnson M."/>
            <person name="Thiruvilangam P."/>
            <person name="Bhonagiri V."/>
            <person name="Nash W.E."/>
            <person name="Wang C."/>
            <person name="Mardis E.R."/>
            <person name="Wilson R.K."/>
        </authorList>
    </citation>
    <scope>NUCLEOTIDE SEQUENCE [LARGE SCALE GENOMIC DNA]</scope>
    <source>
        <strain evidence="2 3">DSM 753</strain>
    </source>
</reference>